<proteinExistence type="predicted"/>
<feature type="region of interest" description="Disordered" evidence="4">
    <location>
        <begin position="155"/>
        <end position="230"/>
    </location>
</feature>
<dbReference type="GO" id="GO:0008171">
    <property type="term" value="F:O-methyltransferase activity"/>
    <property type="evidence" value="ECO:0007669"/>
    <property type="project" value="InterPro"/>
</dbReference>
<evidence type="ECO:0000256" key="1">
    <source>
        <dbReference type="ARBA" id="ARBA00022603"/>
    </source>
</evidence>
<dbReference type="PANTHER" id="PTHR43712:SF17">
    <property type="entry name" value="O-METHYLTRANSFERASE"/>
    <property type="match status" value="1"/>
</dbReference>
<feature type="compositionally biased region" description="Low complexity" evidence="4">
    <location>
        <begin position="169"/>
        <end position="186"/>
    </location>
</feature>
<keyword evidence="3" id="KW-0949">S-adenosyl-L-methionine</keyword>
<evidence type="ECO:0000313" key="7">
    <source>
        <dbReference type="Proteomes" id="UP000281677"/>
    </source>
</evidence>
<feature type="compositionally biased region" description="Polar residues" evidence="4">
    <location>
        <begin position="212"/>
        <end position="221"/>
    </location>
</feature>
<protein>
    <recommendedName>
        <fullName evidence="5">O-methyltransferase C-terminal domain-containing protein</fullName>
    </recommendedName>
</protein>
<feature type="compositionally biased region" description="Low complexity" evidence="4">
    <location>
        <begin position="201"/>
        <end position="211"/>
    </location>
</feature>
<dbReference type="Gene3D" id="1.10.10.10">
    <property type="entry name" value="Winged helix-like DNA-binding domain superfamily/Winged helix DNA-binding domain"/>
    <property type="match status" value="1"/>
</dbReference>
<dbReference type="EMBL" id="QWIT01000366">
    <property type="protein sequence ID" value="RMZ25245.1"/>
    <property type="molecule type" value="Genomic_DNA"/>
</dbReference>
<sequence length="558" mass="60767">MGTTDISPDPMPNEPQSNNHSEHAVLNLSRRPDTNPPPRYPPTVPISTALLLSDDAAVPDLLHRIQVTGQDYTANHLHHANSDRNQKNSVRLALLSHARALVRALETPRETMSKHCWAEPSAATCLAVGVDTGLFHYLSCDDAGCPCMKGWGGGGGGEEGEQGAGKGMGETYSSSPSSVSHPSQTSNDPDLQNPSQDHIPAATAAAAAATANGTTPPSQWKTPKPKSLPFLSARTGIPPSLLSRLLRHLTSMSHIRQPSPTTFQPTPFSSALTHPTIGDGYPVILASLPALTCFPQYARLTDYREPDDPGKGPYQFGVRTDRGFFEDVGVKRPLGEEFGNLMGGYRRGRRSWWEEGVYPVRERLVRGAGLEEGEGDEGKVLLVDVGRGFGHDVREFAAGFGDVVGMERGKGRMVLEDLPEVVRCRGGEEVRIERVGCDFFKENPVQGARAYYLHSVLHDWPKPLASAILTRIAQAMEPGYSKLLIHENCIPALGAHWEATALDMMMLGLVASKERTEHEWRELIGATVRQDGYRLRVVGIWGDGEEEGVESLIECELV</sequence>
<feature type="compositionally biased region" description="Pro residues" evidence="4">
    <location>
        <begin position="34"/>
        <end position="43"/>
    </location>
</feature>
<comment type="caution">
    <text evidence="6">The sequence shown here is derived from an EMBL/GenBank/DDBJ whole genome shotgun (WGS) entry which is preliminary data.</text>
</comment>
<evidence type="ECO:0000256" key="2">
    <source>
        <dbReference type="ARBA" id="ARBA00022679"/>
    </source>
</evidence>
<dbReference type="Pfam" id="PF00891">
    <property type="entry name" value="Methyltransf_2"/>
    <property type="match status" value="1"/>
</dbReference>
<dbReference type="VEuPathDB" id="FungiDB:BTJ68_12750"/>
<keyword evidence="1" id="KW-0489">Methyltransferase</keyword>
<dbReference type="OrthoDB" id="3340390at2759"/>
<evidence type="ECO:0000313" key="6">
    <source>
        <dbReference type="EMBL" id="RMZ25245.1"/>
    </source>
</evidence>
<evidence type="ECO:0000256" key="4">
    <source>
        <dbReference type="SAM" id="MobiDB-lite"/>
    </source>
</evidence>
<dbReference type="InterPro" id="IPR016461">
    <property type="entry name" value="COMT-like"/>
</dbReference>
<feature type="domain" description="O-methyltransferase C-terminal" evidence="5">
    <location>
        <begin position="381"/>
        <end position="525"/>
    </location>
</feature>
<evidence type="ECO:0000256" key="3">
    <source>
        <dbReference type="ARBA" id="ARBA00022691"/>
    </source>
</evidence>
<dbReference type="InterPro" id="IPR001077">
    <property type="entry name" value="COMT_C"/>
</dbReference>
<dbReference type="AlphaFoldDB" id="A0A3M7IIC0"/>
<dbReference type="SUPFAM" id="SSF53335">
    <property type="entry name" value="S-adenosyl-L-methionine-dependent methyltransferases"/>
    <property type="match status" value="1"/>
</dbReference>
<dbReference type="Proteomes" id="UP000281677">
    <property type="component" value="Unassembled WGS sequence"/>
</dbReference>
<dbReference type="SUPFAM" id="SSF46785">
    <property type="entry name" value="Winged helix' DNA-binding domain"/>
    <property type="match status" value="1"/>
</dbReference>
<keyword evidence="2" id="KW-0808">Transferase</keyword>
<accession>A0A3M7IIC0</accession>
<dbReference type="Gene3D" id="3.40.50.150">
    <property type="entry name" value="Vaccinia Virus protein VP39"/>
    <property type="match status" value="1"/>
</dbReference>
<dbReference type="InterPro" id="IPR036390">
    <property type="entry name" value="WH_DNA-bd_sf"/>
</dbReference>
<dbReference type="GO" id="GO:0032259">
    <property type="term" value="P:methylation"/>
    <property type="evidence" value="ECO:0007669"/>
    <property type="project" value="UniProtKB-KW"/>
</dbReference>
<dbReference type="InterPro" id="IPR036388">
    <property type="entry name" value="WH-like_DNA-bd_sf"/>
</dbReference>
<dbReference type="PROSITE" id="PS51683">
    <property type="entry name" value="SAM_OMT_II"/>
    <property type="match status" value="1"/>
</dbReference>
<organism evidence="6 7">
    <name type="scientific">Hortaea werneckii</name>
    <name type="common">Black yeast</name>
    <name type="synonym">Cladosporium werneckii</name>
    <dbReference type="NCBI Taxonomy" id="91943"/>
    <lineage>
        <taxon>Eukaryota</taxon>
        <taxon>Fungi</taxon>
        <taxon>Dikarya</taxon>
        <taxon>Ascomycota</taxon>
        <taxon>Pezizomycotina</taxon>
        <taxon>Dothideomycetes</taxon>
        <taxon>Dothideomycetidae</taxon>
        <taxon>Mycosphaerellales</taxon>
        <taxon>Teratosphaeriaceae</taxon>
        <taxon>Hortaea</taxon>
    </lineage>
</organism>
<dbReference type="PANTHER" id="PTHR43712">
    <property type="entry name" value="PUTATIVE (AFU_ORTHOLOGUE AFUA_4G14580)-RELATED"/>
    <property type="match status" value="1"/>
</dbReference>
<gene>
    <name evidence="6" type="ORF">D0859_10702</name>
</gene>
<reference evidence="6 7" key="1">
    <citation type="journal article" date="2018" name="BMC Genomics">
        <title>Genomic evidence for intraspecific hybridization in a clonal and extremely halotolerant yeast.</title>
        <authorList>
            <person name="Gostincar C."/>
            <person name="Stajich J.E."/>
            <person name="Zupancic J."/>
            <person name="Zalar P."/>
            <person name="Gunde-Cimerman N."/>
        </authorList>
    </citation>
    <scope>NUCLEOTIDE SEQUENCE [LARGE SCALE GENOMIC DNA]</scope>
    <source>
        <strain evidence="6 7">EXF-120</strain>
    </source>
</reference>
<feature type="compositionally biased region" description="Gly residues" evidence="4">
    <location>
        <begin position="155"/>
        <end position="168"/>
    </location>
</feature>
<dbReference type="InterPro" id="IPR029063">
    <property type="entry name" value="SAM-dependent_MTases_sf"/>
</dbReference>
<feature type="region of interest" description="Disordered" evidence="4">
    <location>
        <begin position="1"/>
        <end position="43"/>
    </location>
</feature>
<evidence type="ECO:0000259" key="5">
    <source>
        <dbReference type="Pfam" id="PF00891"/>
    </source>
</evidence>
<name>A0A3M7IIC0_HORWE</name>
<feature type="compositionally biased region" description="Polar residues" evidence="4">
    <location>
        <begin position="187"/>
        <end position="196"/>
    </location>
</feature>